<dbReference type="EMBL" id="JBDFQZ010000006">
    <property type="protein sequence ID" value="KAK9715829.1"/>
    <property type="molecule type" value="Genomic_DNA"/>
</dbReference>
<evidence type="ECO:0000313" key="3">
    <source>
        <dbReference type="EMBL" id="KAK9715829.1"/>
    </source>
</evidence>
<reference evidence="3" key="1">
    <citation type="submission" date="2024-03" db="EMBL/GenBank/DDBJ databases">
        <title>WGS assembly of Saponaria officinalis var. Norfolk2.</title>
        <authorList>
            <person name="Jenkins J."/>
            <person name="Shu S."/>
            <person name="Grimwood J."/>
            <person name="Barry K."/>
            <person name="Goodstein D."/>
            <person name="Schmutz J."/>
            <person name="Leebens-Mack J."/>
            <person name="Osbourn A."/>
        </authorList>
    </citation>
    <scope>NUCLEOTIDE SEQUENCE [LARGE SCALE GENOMIC DNA]</scope>
    <source>
        <strain evidence="3">JIC</strain>
    </source>
</reference>
<organism evidence="3 4">
    <name type="scientific">Saponaria officinalis</name>
    <name type="common">Common soapwort</name>
    <name type="synonym">Lychnis saponaria</name>
    <dbReference type="NCBI Taxonomy" id="3572"/>
    <lineage>
        <taxon>Eukaryota</taxon>
        <taxon>Viridiplantae</taxon>
        <taxon>Streptophyta</taxon>
        <taxon>Embryophyta</taxon>
        <taxon>Tracheophyta</taxon>
        <taxon>Spermatophyta</taxon>
        <taxon>Magnoliopsida</taxon>
        <taxon>eudicotyledons</taxon>
        <taxon>Gunneridae</taxon>
        <taxon>Pentapetalae</taxon>
        <taxon>Caryophyllales</taxon>
        <taxon>Caryophyllaceae</taxon>
        <taxon>Caryophylleae</taxon>
        <taxon>Saponaria</taxon>
    </lineage>
</organism>
<feature type="compositionally biased region" description="Low complexity" evidence="1">
    <location>
        <begin position="484"/>
        <end position="493"/>
    </location>
</feature>
<sequence>MADFPHFTKFLHFRSSSLSSPLFFPLHNFSSLRRRLSLSSLHPPLSSSSNSPNLLLISTSLKSDGSLVFKFGDASELPPAVEIDDSSDTVSVGAEIEVESEIGSDVDLAGTDNVDSVGKLDDDVDGDIAEDDEQNRDDLVPTSEIEDSVDVKSVNQNDDVDDEQNRDDLVSTLEIEDSVGAQTVNQNDDVDDDQNHDDLVLISEIEDSVGAQTVNQNDDVDDDQNHADLVPTSEVEASVGAQTVNQNDDVDDDQNHDDLVPTAEIEDSVGARTVNQNNDVDDDIAKDDEHNHDVPTSEIEHSVGAQTVNHNDAIAAVTDDDFGLNDSSIDVRNNLDSISEVALQNEEVDDRDSVVKHDDVDEGVEMTELPLVQSEAEPILDEEVNDADLPTIGGPEDSPTVDHADEASPSLVKPAVTSIETIVDRVLPREEISSDSGDISASSISMSSASASLSPPLKVTDAVPSAILQSDDCTERRDISEPAGPNSGPGSNSLGTASAEANIDSVQSSTVAVSAPSATASLQQAIEVNDAATPSIQQSDDIYVAAEPGPGISVTTEISLGEEISAPSLRLVSAAASLAHSAEALAGGDDAYFVCENWFGVADGVGQWSFGGTNKGLYAQEFIQNCESLARKSLDTGSNNFKELFQQSAAMTESSGAARVLVAHIAEQVLHVANIGDTGFLVIRNGTVFMKSSPMFHEFNFPHAISSGDNPVEAAEEYHVELKDGDIIVTATDGLFDNIYEHDIVSLVCEAVEDGKNLKDVAERLAYRSQEVGRSPNAKTPFSDAAQAAGHPEFSGGKFDHVTVIVSAVQKK</sequence>
<dbReference type="InterPro" id="IPR001932">
    <property type="entry name" value="PPM-type_phosphatase-like_dom"/>
</dbReference>
<evidence type="ECO:0000256" key="1">
    <source>
        <dbReference type="SAM" id="MobiDB-lite"/>
    </source>
</evidence>
<dbReference type="AlphaFoldDB" id="A0AAW1KDL4"/>
<comment type="caution">
    <text evidence="3">The sequence shown here is derived from an EMBL/GenBank/DDBJ whole genome shotgun (WGS) entry which is preliminary data.</text>
</comment>
<feature type="region of interest" description="Disordered" evidence="1">
    <location>
        <begin position="390"/>
        <end position="413"/>
    </location>
</feature>
<feature type="compositionally biased region" description="Acidic residues" evidence="1">
    <location>
        <begin position="122"/>
        <end position="135"/>
    </location>
</feature>
<dbReference type="PANTHER" id="PTHR12320">
    <property type="entry name" value="PROTEIN PHOSPHATASE 2C"/>
    <property type="match status" value="1"/>
</dbReference>
<dbReference type="PANTHER" id="PTHR12320:SF1">
    <property type="entry name" value="PROTEIN PHOSPHATASE PTC7 HOMOLOG"/>
    <property type="match status" value="1"/>
</dbReference>
<proteinExistence type="predicted"/>
<evidence type="ECO:0000313" key="4">
    <source>
        <dbReference type="Proteomes" id="UP001443914"/>
    </source>
</evidence>
<protein>
    <recommendedName>
        <fullName evidence="2">PPM-type phosphatase domain-containing protein</fullName>
    </recommendedName>
</protein>
<feature type="region of interest" description="Disordered" evidence="1">
    <location>
        <begin position="101"/>
        <end position="137"/>
    </location>
</feature>
<dbReference type="PROSITE" id="PS51746">
    <property type="entry name" value="PPM_2"/>
    <property type="match status" value="1"/>
</dbReference>
<dbReference type="SMART" id="SM00331">
    <property type="entry name" value="PP2C_SIG"/>
    <property type="match status" value="1"/>
</dbReference>
<dbReference type="InterPro" id="IPR036457">
    <property type="entry name" value="PPM-type-like_dom_sf"/>
</dbReference>
<evidence type="ECO:0000259" key="2">
    <source>
        <dbReference type="PROSITE" id="PS51746"/>
    </source>
</evidence>
<dbReference type="SMART" id="SM00332">
    <property type="entry name" value="PP2Cc"/>
    <property type="match status" value="1"/>
</dbReference>
<dbReference type="GO" id="GO:0009507">
    <property type="term" value="C:chloroplast"/>
    <property type="evidence" value="ECO:0007669"/>
    <property type="project" value="TreeGrafter"/>
</dbReference>
<name>A0AAW1KDL4_SAPOF</name>
<feature type="region of interest" description="Disordered" evidence="1">
    <location>
        <begin position="263"/>
        <end position="295"/>
    </location>
</feature>
<gene>
    <name evidence="3" type="ORF">RND81_06G192300</name>
</gene>
<feature type="domain" description="PPM-type phosphatase" evidence="2">
    <location>
        <begin position="572"/>
        <end position="809"/>
    </location>
</feature>
<dbReference type="Gene3D" id="3.60.40.10">
    <property type="entry name" value="PPM-type phosphatase domain"/>
    <property type="match status" value="2"/>
</dbReference>
<dbReference type="Proteomes" id="UP001443914">
    <property type="component" value="Unassembled WGS sequence"/>
</dbReference>
<dbReference type="SUPFAM" id="SSF81606">
    <property type="entry name" value="PP2C-like"/>
    <property type="match status" value="1"/>
</dbReference>
<dbReference type="GO" id="GO:0004722">
    <property type="term" value="F:protein serine/threonine phosphatase activity"/>
    <property type="evidence" value="ECO:0007669"/>
    <property type="project" value="TreeGrafter"/>
</dbReference>
<feature type="region of interest" description="Disordered" evidence="1">
    <location>
        <begin position="468"/>
        <end position="497"/>
    </location>
</feature>
<dbReference type="InterPro" id="IPR039123">
    <property type="entry name" value="PPTC7"/>
</dbReference>
<accession>A0AAW1KDL4</accession>
<keyword evidence="4" id="KW-1185">Reference proteome</keyword>
<feature type="region of interest" description="Disordered" evidence="1">
    <location>
        <begin position="207"/>
        <end position="226"/>
    </location>
</feature>